<dbReference type="InterPro" id="IPR001932">
    <property type="entry name" value="PPM-type_phosphatase-like_dom"/>
</dbReference>
<sequence length="729" mass="80978">MTEASESPYEPSNRTLYYPTLNFQGLEIKRTDTPETMLTEYPFRPAPDISIICEKCKSFIPLTALKEHRSFHQALTLLRYGSDEPKNSDLLLKRRNFVMRKIKSAATKDKPVTPQQIQEINDAYEYLKSLLDGNFEEMRQVREDVNAGVGGVALNCSPDCVHAVGIAASANERWKSYMEDTRIFQDCFGEDKHKCFLGLYDGYHGRFAAEMAASELHKLLLSEMIKFDPRTKSVMGSNVLGEPDISHYKFERPDTKQSERAVLYDESVSIIQNIINICESKYNEMIKRLDSEPENLDKLKEEPSNEGKKKKRQKTPFEQKMENAFARAYYYLDILLSYGKDENSRIRWSGCSAATCVIQDLTEEEALETDRESVVSERAATGQLDPPKTVMSMVWGNLTESNKDCCVNGVLLTTRGLGNHGDLPLKKCVLVEPHTGSAPIDQYAQFLILATRGVWELLPNNQIPAPNRVSSTLNSLFDHMAPSNSSQDLPSSRRVSFSSRENTPNGGRKSTEAQQGRQRSATLESVAESLKEDGSVKSSQGSTKGQGQEKGQESDNSQGQSSKTAVEGQRSSDENDKEKAAEGQGQLSDSQRSESQRSKASTPGEGKQSESSSQIQNQSTPSSSQPNSSDKSTKPKKNYREQDMQTEVGSHQGDESDSGNEADVESYLDNVSFPGSISRISLFDGPPSREQIQRNHAQYMAQHLVQAALLAGAKDNVTVMIVLLPGSGL</sequence>
<gene>
    <name evidence="4" type="ORF">MAR_025634</name>
</gene>
<dbReference type="SMART" id="SM00332">
    <property type="entry name" value="PP2Cc"/>
    <property type="match status" value="1"/>
</dbReference>
<feature type="compositionally biased region" description="Basic and acidic residues" evidence="2">
    <location>
        <begin position="294"/>
        <end position="307"/>
    </location>
</feature>
<dbReference type="EMBL" id="CP111019">
    <property type="protein sequence ID" value="WAR11454.1"/>
    <property type="molecule type" value="Genomic_DNA"/>
</dbReference>
<dbReference type="SUPFAM" id="SSF81606">
    <property type="entry name" value="PP2C-like"/>
    <property type="match status" value="1"/>
</dbReference>
<dbReference type="Pfam" id="PF00481">
    <property type="entry name" value="PP2C"/>
    <property type="match status" value="1"/>
</dbReference>
<dbReference type="InterPro" id="IPR015655">
    <property type="entry name" value="PP2C"/>
</dbReference>
<organism evidence="4 5">
    <name type="scientific">Mya arenaria</name>
    <name type="common">Soft-shell clam</name>
    <dbReference type="NCBI Taxonomy" id="6604"/>
    <lineage>
        <taxon>Eukaryota</taxon>
        <taxon>Metazoa</taxon>
        <taxon>Spiralia</taxon>
        <taxon>Lophotrochozoa</taxon>
        <taxon>Mollusca</taxon>
        <taxon>Bivalvia</taxon>
        <taxon>Autobranchia</taxon>
        <taxon>Heteroconchia</taxon>
        <taxon>Euheterodonta</taxon>
        <taxon>Imparidentia</taxon>
        <taxon>Neoheterodontei</taxon>
        <taxon>Myida</taxon>
        <taxon>Myoidea</taxon>
        <taxon>Myidae</taxon>
        <taxon>Mya</taxon>
    </lineage>
</organism>
<comment type="similarity">
    <text evidence="1">Belongs to the PP2C family.</text>
</comment>
<name>A0ABY7ER89_MYAAR</name>
<feature type="compositionally biased region" description="Basic and acidic residues" evidence="2">
    <location>
        <begin position="570"/>
        <end position="581"/>
    </location>
</feature>
<feature type="compositionally biased region" description="Polar residues" evidence="2">
    <location>
        <begin position="482"/>
        <end position="505"/>
    </location>
</feature>
<dbReference type="Gene3D" id="3.60.40.10">
    <property type="entry name" value="PPM-type phosphatase domain"/>
    <property type="match status" value="2"/>
</dbReference>
<dbReference type="PANTHER" id="PTHR13832">
    <property type="entry name" value="PROTEIN PHOSPHATASE 2C"/>
    <property type="match status" value="1"/>
</dbReference>
<evidence type="ECO:0000313" key="5">
    <source>
        <dbReference type="Proteomes" id="UP001164746"/>
    </source>
</evidence>
<feature type="compositionally biased region" description="Low complexity" evidence="2">
    <location>
        <begin position="609"/>
        <end position="630"/>
    </location>
</feature>
<feature type="compositionally biased region" description="Acidic residues" evidence="2">
    <location>
        <begin position="655"/>
        <end position="666"/>
    </location>
</feature>
<dbReference type="PANTHER" id="PTHR13832:SF837">
    <property type="entry name" value="PROTEIN PHOSPHATASE 2C-LIKE DOMAIN-CONTAINING PROTEIN 1"/>
    <property type="match status" value="1"/>
</dbReference>
<feature type="region of interest" description="Disordered" evidence="2">
    <location>
        <begin position="479"/>
        <end position="666"/>
    </location>
</feature>
<proteinExistence type="inferred from homology"/>
<feature type="region of interest" description="Disordered" evidence="2">
    <location>
        <begin position="294"/>
        <end position="317"/>
    </location>
</feature>
<keyword evidence="5" id="KW-1185">Reference proteome</keyword>
<feature type="compositionally biased region" description="Polar residues" evidence="2">
    <location>
        <begin position="536"/>
        <end position="546"/>
    </location>
</feature>
<feature type="domain" description="PPM-type phosphatase" evidence="3">
    <location>
        <begin position="163"/>
        <end position="724"/>
    </location>
</feature>
<dbReference type="Proteomes" id="UP001164746">
    <property type="component" value="Chromosome 8"/>
</dbReference>
<protein>
    <submittedName>
        <fullName evidence="4">PP2D1-like protein</fullName>
    </submittedName>
</protein>
<evidence type="ECO:0000256" key="1">
    <source>
        <dbReference type="ARBA" id="ARBA00006702"/>
    </source>
</evidence>
<feature type="compositionally biased region" description="Polar residues" evidence="2">
    <location>
        <begin position="512"/>
        <end position="523"/>
    </location>
</feature>
<evidence type="ECO:0000256" key="2">
    <source>
        <dbReference type="SAM" id="MobiDB-lite"/>
    </source>
</evidence>
<accession>A0ABY7ER89</accession>
<evidence type="ECO:0000313" key="4">
    <source>
        <dbReference type="EMBL" id="WAR11454.1"/>
    </source>
</evidence>
<dbReference type="PROSITE" id="PS51746">
    <property type="entry name" value="PPM_2"/>
    <property type="match status" value="1"/>
</dbReference>
<feature type="compositionally biased region" description="Polar residues" evidence="2">
    <location>
        <begin position="554"/>
        <end position="564"/>
    </location>
</feature>
<reference evidence="4" key="1">
    <citation type="submission" date="2022-11" db="EMBL/GenBank/DDBJ databases">
        <title>Centuries of genome instability and evolution in soft-shell clam transmissible cancer (bioRxiv).</title>
        <authorList>
            <person name="Hart S.F.M."/>
            <person name="Yonemitsu M.A."/>
            <person name="Giersch R.M."/>
            <person name="Beal B.F."/>
            <person name="Arriagada G."/>
            <person name="Davis B.W."/>
            <person name="Ostrander E.A."/>
            <person name="Goff S.P."/>
            <person name="Metzger M.J."/>
        </authorList>
    </citation>
    <scope>NUCLEOTIDE SEQUENCE</scope>
    <source>
        <strain evidence="4">MELC-2E11</strain>
        <tissue evidence="4">Siphon/mantle</tissue>
    </source>
</reference>
<dbReference type="InterPro" id="IPR036457">
    <property type="entry name" value="PPM-type-like_dom_sf"/>
</dbReference>
<evidence type="ECO:0000259" key="3">
    <source>
        <dbReference type="PROSITE" id="PS51746"/>
    </source>
</evidence>